<feature type="region of interest" description="Disordered" evidence="1">
    <location>
        <begin position="605"/>
        <end position="626"/>
    </location>
</feature>
<comment type="caution">
    <text evidence="3">The sequence shown here is derived from an EMBL/GenBank/DDBJ whole genome shotgun (WGS) entry which is preliminary data.</text>
</comment>
<dbReference type="Proteomes" id="UP000319103">
    <property type="component" value="Unassembled WGS sequence"/>
</dbReference>
<dbReference type="Gene3D" id="3.40.50.300">
    <property type="entry name" value="P-loop containing nucleotide triphosphate hydrolases"/>
    <property type="match status" value="1"/>
</dbReference>
<evidence type="ECO:0000313" key="4">
    <source>
        <dbReference type="Proteomes" id="UP000319103"/>
    </source>
</evidence>
<accession>A0A540WAT2</accession>
<name>A0A540WAT2_9ACTN</name>
<evidence type="ECO:0000256" key="1">
    <source>
        <dbReference type="SAM" id="MobiDB-lite"/>
    </source>
</evidence>
<dbReference type="SUPFAM" id="SSF52540">
    <property type="entry name" value="P-loop containing nucleoside triphosphate hydrolases"/>
    <property type="match status" value="1"/>
</dbReference>
<sequence length="626" mass="67896">MRTHYPRTPHLPWSPGASGDDVRTGDLSGLRGLEVVVTEKLDGENTTLYQDGLHARSLDSAHHPSRTWVKALQGRIGPSIPAGWRICGENLYARHSIPYRELAGFFYGFSVWNGQDRCLDWDLTVRWLRARGIPVPPVLWRGVLDERALRALKLDLDRQEGYVVRSVAGFARAEFGRRVAKWVRAGHVQTSTHWMHAAVVPNELGPAAALWAVRSGAAAEPGQLLAALGVTGGLELGSPERRVAAVAERLDVLGCTGDARLAGVLAALLHGTPRSRLAGRLAPVVGMPLARRVADLVGLHDRVLRPYPDQDRPTGLRRLAIAADLGVLHAVAAAVAATDEEREQVEWSALHAEDAGLLGPAPLAPLRTELRAELAGLDAEVVDRCWAQAREAFAAGRLSTAAEAVAATWRWRDGRFPRLIQLVGPSGSGKSVFARHLKGVDCFVALDELRTDRGDRADQRANGEVLRDGLARLDAALAAGGTVVWDATSLNRHQRAQVHAVAQRRDALTTHAVLLADEAKLRRRNAVREHPVPESVLTTQLRRFTPPYPGEAHRTWYIGPGGTVEDTDDAQIDDGPLSDVRFDHGWPGGARFDHGWSCDGRIGGARSAEAPLDGGPLGDAQLTEEY</sequence>
<dbReference type="InterPro" id="IPR052732">
    <property type="entry name" value="Cell-binding_unc_protein"/>
</dbReference>
<evidence type="ECO:0000313" key="3">
    <source>
        <dbReference type="EMBL" id="TQF06139.1"/>
    </source>
</evidence>
<dbReference type="PANTHER" id="PTHR43883">
    <property type="entry name" value="SLR0207 PROTEIN"/>
    <property type="match status" value="1"/>
</dbReference>
<gene>
    <name evidence="3" type="ORF">E6W39_32865</name>
</gene>
<dbReference type="Pfam" id="PF13671">
    <property type="entry name" value="AAA_33"/>
    <property type="match status" value="1"/>
</dbReference>
<dbReference type="EMBL" id="VIGB01000003">
    <property type="protein sequence ID" value="TQF06139.1"/>
    <property type="molecule type" value="Genomic_DNA"/>
</dbReference>
<dbReference type="Pfam" id="PF09414">
    <property type="entry name" value="RNA_ligase"/>
    <property type="match status" value="1"/>
</dbReference>
<dbReference type="RefSeq" id="WP_141636586.1">
    <property type="nucleotide sequence ID" value="NZ_VIGB01000003.1"/>
</dbReference>
<dbReference type="OrthoDB" id="255834at2"/>
<evidence type="ECO:0000259" key="2">
    <source>
        <dbReference type="Pfam" id="PF09414"/>
    </source>
</evidence>
<dbReference type="SUPFAM" id="SSF56091">
    <property type="entry name" value="DNA ligase/mRNA capping enzyme, catalytic domain"/>
    <property type="match status" value="1"/>
</dbReference>
<organism evidence="3 4">
    <name type="scientific">Kitasatospora acidiphila</name>
    <dbReference type="NCBI Taxonomy" id="2567942"/>
    <lineage>
        <taxon>Bacteria</taxon>
        <taxon>Bacillati</taxon>
        <taxon>Actinomycetota</taxon>
        <taxon>Actinomycetes</taxon>
        <taxon>Kitasatosporales</taxon>
        <taxon>Streptomycetaceae</taxon>
        <taxon>Kitasatospora</taxon>
    </lineage>
</organism>
<dbReference type="PANTHER" id="PTHR43883:SF1">
    <property type="entry name" value="GLUCONOKINASE"/>
    <property type="match status" value="1"/>
</dbReference>
<feature type="domain" description="RNA ligase" evidence="2">
    <location>
        <begin position="34"/>
        <end position="183"/>
    </location>
</feature>
<reference evidence="3 4" key="1">
    <citation type="submission" date="2019-06" db="EMBL/GenBank/DDBJ databases">
        <title>Description of Kitasatospora acidophila sp. nov. isolated from pine grove soil, and reclassification of Streptomyces novaecaesareae to Kitasatospora novaeceasareae comb. nov.</title>
        <authorList>
            <person name="Kim M.J."/>
        </authorList>
    </citation>
    <scope>NUCLEOTIDE SEQUENCE [LARGE SCALE GENOMIC DNA]</scope>
    <source>
        <strain evidence="3 4">MMS16-CNU292</strain>
    </source>
</reference>
<dbReference type="AlphaFoldDB" id="A0A540WAT2"/>
<dbReference type="InterPro" id="IPR021122">
    <property type="entry name" value="RNA_ligase_dom_REL/Rnl2"/>
</dbReference>
<feature type="region of interest" description="Disordered" evidence="1">
    <location>
        <begin position="1"/>
        <end position="20"/>
    </location>
</feature>
<proteinExistence type="predicted"/>
<protein>
    <submittedName>
        <fullName evidence="3">AAA family ATPase</fullName>
    </submittedName>
</protein>
<dbReference type="InterPro" id="IPR027417">
    <property type="entry name" value="P-loop_NTPase"/>
</dbReference>
<keyword evidence="4" id="KW-1185">Reference proteome</keyword>
<dbReference type="Gene3D" id="3.30.470.30">
    <property type="entry name" value="DNA ligase/mRNA capping enzyme"/>
    <property type="match status" value="1"/>
</dbReference>